<dbReference type="InterPro" id="IPR001248">
    <property type="entry name" value="Pur-cyt_permease"/>
</dbReference>
<name>A0ABD6VWL5_LACPA</name>
<comment type="subcellular location">
    <subcellularLocation>
        <location evidence="1">Membrane</location>
        <topology evidence="1">Multi-pass membrane protein</topology>
    </subcellularLocation>
</comment>
<evidence type="ECO:0000256" key="2">
    <source>
        <dbReference type="ARBA" id="ARBA00008974"/>
    </source>
</evidence>
<dbReference type="GO" id="GO:0016020">
    <property type="term" value="C:membrane"/>
    <property type="evidence" value="ECO:0007669"/>
    <property type="project" value="UniProtKB-SubCell"/>
</dbReference>
<evidence type="ECO:0000256" key="4">
    <source>
        <dbReference type="ARBA" id="ARBA00022989"/>
    </source>
</evidence>
<proteinExistence type="inferred from homology"/>
<dbReference type="PANTHER" id="PTHR30569">
    <property type="entry name" value="CYTOSINE TRANSPORTER CODB"/>
    <property type="match status" value="1"/>
</dbReference>
<dbReference type="Pfam" id="PF02133">
    <property type="entry name" value="Transp_cyt_pur"/>
    <property type="match status" value="1"/>
</dbReference>
<feature type="transmembrane region" description="Helical" evidence="6">
    <location>
        <begin position="405"/>
        <end position="423"/>
    </location>
</feature>
<feature type="transmembrane region" description="Helical" evidence="6">
    <location>
        <begin position="340"/>
        <end position="361"/>
    </location>
</feature>
<evidence type="ECO:0000256" key="1">
    <source>
        <dbReference type="ARBA" id="ARBA00004141"/>
    </source>
</evidence>
<keyword evidence="5 6" id="KW-0472">Membrane</keyword>
<dbReference type="PANTHER" id="PTHR30569:SF0">
    <property type="entry name" value="CYTOSINE PERMEASE"/>
    <property type="match status" value="1"/>
</dbReference>
<dbReference type="CDD" id="cd11484">
    <property type="entry name" value="SLC-NCS1sbd_CobB-like"/>
    <property type="match status" value="1"/>
</dbReference>
<keyword evidence="3 6" id="KW-0812">Transmembrane</keyword>
<organism evidence="7 8">
    <name type="scientific">Lacticaseibacillus paracasei</name>
    <name type="common">Lactobacillus paracasei</name>
    <dbReference type="NCBI Taxonomy" id="1597"/>
    <lineage>
        <taxon>Bacteria</taxon>
        <taxon>Bacillati</taxon>
        <taxon>Bacillota</taxon>
        <taxon>Bacilli</taxon>
        <taxon>Lactobacillales</taxon>
        <taxon>Lactobacillaceae</taxon>
        <taxon>Lacticaseibacillus</taxon>
    </lineage>
</organism>
<comment type="caution">
    <text evidence="7">The sequence shown here is derived from an EMBL/GenBank/DDBJ whole genome shotgun (WGS) entry which is preliminary data.</text>
</comment>
<evidence type="ECO:0000256" key="6">
    <source>
        <dbReference type="SAM" id="Phobius"/>
    </source>
</evidence>
<comment type="similarity">
    <text evidence="2">Belongs to the purine-cytosine permease (2.A.39) family.</text>
</comment>
<dbReference type="InterPro" id="IPR030191">
    <property type="entry name" value="CodB"/>
</dbReference>
<feature type="transmembrane region" description="Helical" evidence="6">
    <location>
        <begin position="234"/>
        <end position="256"/>
    </location>
</feature>
<evidence type="ECO:0000256" key="3">
    <source>
        <dbReference type="ARBA" id="ARBA00022692"/>
    </source>
</evidence>
<dbReference type="Gene3D" id="1.10.4160.10">
    <property type="entry name" value="Hydantoin permease"/>
    <property type="match status" value="1"/>
</dbReference>
<evidence type="ECO:0000313" key="8">
    <source>
        <dbReference type="Proteomes" id="UP000237433"/>
    </source>
</evidence>
<feature type="transmembrane region" description="Helical" evidence="6">
    <location>
        <begin position="382"/>
        <end position="399"/>
    </location>
</feature>
<sequence>MPKNESVTEATDDFSLSRVPDKARTPMWKVLMVQIGGFVCLSQFMLGAALGYGMSFRNAVLSTVLGSVILQFIAFGLGLAGQREGLPTSLLSKWSGFGTLGSAIVGATFGISLIGWFGIQNSAFAQGIITLLGGHLNFGLVATITGLLVTFAVLFGFKGLSWTTNISVPAFLIVIAIATYNMLKGHTLTALITMAAPGTGMTLSAAITMVTGNFIVGAIIMPDITRFTKHPWDVFWVSVIGTLVGELGVNVLGILMSHAVGSSAIMPIIYKLTGGFGILLVVFSSVKINDLNLYSASLDFVNFFKQVFHVNFKRSTVTIVAGCLGTFLSVIGVIDHFSGFLTVLGVVFPPVASIMFVNYWILKRHRKVLDASRAEGKLPEKAETFPIVTIVTWVIGALVGEFVTWGIQSINVLIVSAVVYWVGMKLFDNSDEKERTATMITAASQEPDAMSKKEQN</sequence>
<feature type="transmembrane region" description="Helical" evidence="6">
    <location>
        <begin position="131"/>
        <end position="154"/>
    </location>
</feature>
<evidence type="ECO:0000256" key="5">
    <source>
        <dbReference type="ARBA" id="ARBA00023136"/>
    </source>
</evidence>
<dbReference type="AlphaFoldDB" id="A0ABD6VWL5"/>
<accession>A0ABD6VWL5</accession>
<dbReference type="RefSeq" id="WP_103220206.1">
    <property type="nucleotide sequence ID" value="NZ_LGIY01000046.1"/>
</dbReference>
<reference evidence="7 8" key="1">
    <citation type="journal article" date="2015" name="J. Am. Soc. Brew. Chem.">
        <title>Dissolved carbon dioxide selects for lactic acid bacteria able to grow in and spoil packaged beer.</title>
        <authorList>
            <person name="Bergsveinson J."/>
            <person name="Redekop A."/>
            <person name="Zoerb S."/>
            <person name="Ziola B."/>
        </authorList>
    </citation>
    <scope>NUCLEOTIDE SEQUENCE [LARGE SCALE GENOMIC DNA]</scope>
    <source>
        <strain evidence="7 8">CCC B1205</strain>
    </source>
</reference>
<feature type="transmembrane region" description="Helical" evidence="6">
    <location>
        <begin position="268"/>
        <end position="285"/>
    </location>
</feature>
<keyword evidence="4 6" id="KW-1133">Transmembrane helix</keyword>
<feature type="transmembrane region" description="Helical" evidence="6">
    <location>
        <begin position="203"/>
        <end position="222"/>
    </location>
</feature>
<dbReference type="EMBL" id="LGIY01000046">
    <property type="protein sequence ID" value="POE38769.1"/>
    <property type="molecule type" value="Genomic_DNA"/>
</dbReference>
<feature type="transmembrane region" description="Helical" evidence="6">
    <location>
        <begin position="31"/>
        <end position="52"/>
    </location>
</feature>
<dbReference type="Proteomes" id="UP000237433">
    <property type="component" value="Unassembled WGS sequence"/>
</dbReference>
<feature type="transmembrane region" description="Helical" evidence="6">
    <location>
        <begin position="315"/>
        <end position="334"/>
    </location>
</feature>
<feature type="transmembrane region" description="Helical" evidence="6">
    <location>
        <begin position="100"/>
        <end position="119"/>
    </location>
</feature>
<evidence type="ECO:0000313" key="7">
    <source>
        <dbReference type="EMBL" id="POE38769.1"/>
    </source>
</evidence>
<gene>
    <name evidence="7" type="ORF">ACX51_15280</name>
</gene>
<feature type="transmembrane region" description="Helical" evidence="6">
    <location>
        <begin position="59"/>
        <end position="80"/>
    </location>
</feature>
<protein>
    <submittedName>
        <fullName evidence="7">Allantoin permease</fullName>
    </submittedName>
</protein>